<feature type="compositionally biased region" description="Acidic residues" evidence="1">
    <location>
        <begin position="176"/>
        <end position="192"/>
    </location>
</feature>
<proteinExistence type="predicted"/>
<feature type="compositionally biased region" description="Low complexity" evidence="1">
    <location>
        <begin position="71"/>
        <end position="100"/>
    </location>
</feature>
<dbReference type="PANTHER" id="PTHR36892">
    <property type="entry name" value="OS01G0201800 PROTEIN"/>
    <property type="match status" value="1"/>
</dbReference>
<accession>A0ABD3LSP8</accession>
<feature type="compositionally biased region" description="Basic and acidic residues" evidence="1">
    <location>
        <begin position="193"/>
        <end position="202"/>
    </location>
</feature>
<evidence type="ECO:0008006" key="4">
    <source>
        <dbReference type="Google" id="ProtNLM"/>
    </source>
</evidence>
<feature type="compositionally biased region" description="Polar residues" evidence="1">
    <location>
        <begin position="379"/>
        <end position="397"/>
    </location>
</feature>
<feature type="region of interest" description="Disordered" evidence="1">
    <location>
        <begin position="422"/>
        <end position="445"/>
    </location>
</feature>
<dbReference type="PANTHER" id="PTHR36892:SF1">
    <property type="entry name" value="OS05G0518200 PROTEIN"/>
    <property type="match status" value="1"/>
</dbReference>
<feature type="compositionally biased region" description="Basic residues" evidence="1">
    <location>
        <begin position="208"/>
        <end position="223"/>
    </location>
</feature>
<feature type="compositionally biased region" description="Basic residues" evidence="1">
    <location>
        <begin position="234"/>
        <end position="251"/>
    </location>
</feature>
<reference evidence="2 3" key="1">
    <citation type="submission" date="2024-11" db="EMBL/GenBank/DDBJ databases">
        <title>Chromosome-level genome assembly of Eucalyptus globulus Labill. provides insights into its genome evolution.</title>
        <authorList>
            <person name="Li X."/>
        </authorList>
    </citation>
    <scope>NUCLEOTIDE SEQUENCE [LARGE SCALE GENOMIC DNA]</scope>
    <source>
        <strain evidence="2">CL2024</strain>
        <tissue evidence="2">Fresh tender leaves</tissue>
    </source>
</reference>
<comment type="caution">
    <text evidence="2">The sequence shown here is derived from an EMBL/GenBank/DDBJ whole genome shotgun (WGS) entry which is preliminary data.</text>
</comment>
<feature type="region of interest" description="Disordered" evidence="1">
    <location>
        <begin position="67"/>
        <end position="101"/>
    </location>
</feature>
<organism evidence="2 3">
    <name type="scientific">Eucalyptus globulus</name>
    <name type="common">Tasmanian blue gum</name>
    <dbReference type="NCBI Taxonomy" id="34317"/>
    <lineage>
        <taxon>Eukaryota</taxon>
        <taxon>Viridiplantae</taxon>
        <taxon>Streptophyta</taxon>
        <taxon>Embryophyta</taxon>
        <taxon>Tracheophyta</taxon>
        <taxon>Spermatophyta</taxon>
        <taxon>Magnoliopsida</taxon>
        <taxon>eudicotyledons</taxon>
        <taxon>Gunneridae</taxon>
        <taxon>Pentapetalae</taxon>
        <taxon>rosids</taxon>
        <taxon>malvids</taxon>
        <taxon>Myrtales</taxon>
        <taxon>Myrtaceae</taxon>
        <taxon>Myrtoideae</taxon>
        <taxon>Eucalypteae</taxon>
        <taxon>Eucalyptus</taxon>
    </lineage>
</organism>
<gene>
    <name evidence="2" type="ORF">ACJRO7_001960</name>
</gene>
<name>A0ABD3LSP8_EUCGL</name>
<feature type="region of interest" description="Disordered" evidence="1">
    <location>
        <begin position="161"/>
        <end position="267"/>
    </location>
</feature>
<keyword evidence="3" id="KW-1185">Reference proteome</keyword>
<sequence>MAGSFGGFSIREYALKTRSEDIAKCWPFGGGDGAIAREVAESLLPPMPVPKFRWWSRELEIARSTARDDLGAPPRGAGDARGLVSRGSSGLGELRGSSGEAPRSEIITFDCPVCGVLTADTVNAVNAHVDGCLARQEEKRQMKAKAKPRAPKKRSIVEIFAMSPQVQRASGGEDSTGVEDEEEEEEEEEEERQEDKSRRRATDAANSRKNKVKKKKKKKKKKNTVWARVSAVGKIHKKKKKKKNKKKKLKKISGNGSIKKESSPKIRRKIASHLSRNVNCLCNKKNKNDILDAASVNKEKPSVKSLSSPKKHKTMEPCKSVAKRLKPEYPVRGILKKRARSSSGQDSTVCNRQSSAHVNSQAALVEKHVRFLIKDDKSGTQAKSNSQAILQQPGRRTSYTDEDHGQLIGRRDLVQVMGAGDNLPDSGKDGTEDQAITGNGQLPDTCHHADVRNHVRPQASCQDIVDLSEESNSPGQIARVSHERLKMYDQMKLAVDDTCQNVDYSTFREAVNGRAASCSNISAGSGAFRPENSGTELMKYFDGPGHDFVGKKPMAMAVTRSSSSCFAINESLSGRLSMSSLSTVEDAADYAVLEQPLCFLPPRNLSGNLFHLPEWSERIISLTGKSTDDDFLGLPLNSHGELIQLNPSGPMPTQVKKWEMIPGSSNFLPNESLLHSRNTGDYSRLKENRKVERVSEKDQLDLFPMKNFSVDNSRLLLLSNQGGMESQDTTRADVFWQNSERHSSSAYLLDADLNQTTIPVNACRQFDLFDNQKGKGMIFFKENADYMSPTTTPVTMRLMGKDVAVGRSSRETHGSEDGKIWTDKQIIIEHHPSSSMKNSLSENNPFLHDWSAYSALRTPKGTLHPSFDSQNAFNLRLPQKAPESLVSNPCVGWQSDVLLPDGKVSAQRNPKFEHRPFSHHPFSPSVFQLTNLPEPFMVGAETLRADSQVVSRSVSHQSCEQMNRGPELKNQQVLPHPKISAPTVPFVSPDFRERKQIAQQWQLPSSHKELPPWFTFSRPAPDSRERTPSQLKSFSKDLSLWRPIPNASERESVPRPQCQPFCDKGGIPHSYGTPGNNFFSTPHMHFPPVTSFPYNTMASQVDNPLVVSSIACPRPPYVPVLPRSKPTSAVSMSYRNRTDLGDGTRSKSFGVKIPSFCKKTKKRPAVRVDDLQKHDKPNLKLQRHGVELPISRENPTLELDSNGERACSTVCLQDGFQKNGLISLPGGLSFKPTEAAKPGPTKLSAGAKHILKPSKNMDRDNSIPIHSTIPFAGVTMVPESQVKSAKIYEF</sequence>
<evidence type="ECO:0000313" key="3">
    <source>
        <dbReference type="Proteomes" id="UP001634007"/>
    </source>
</evidence>
<evidence type="ECO:0000256" key="1">
    <source>
        <dbReference type="SAM" id="MobiDB-lite"/>
    </source>
</evidence>
<feature type="region of interest" description="Disordered" evidence="1">
    <location>
        <begin position="377"/>
        <end position="403"/>
    </location>
</feature>
<dbReference type="Proteomes" id="UP001634007">
    <property type="component" value="Unassembled WGS sequence"/>
</dbReference>
<dbReference type="EMBL" id="JBJKBG010000001">
    <property type="protein sequence ID" value="KAL3754786.1"/>
    <property type="molecule type" value="Genomic_DNA"/>
</dbReference>
<protein>
    <recommendedName>
        <fullName evidence="4">UBZ4-type domain-containing protein</fullName>
    </recommendedName>
</protein>
<evidence type="ECO:0000313" key="2">
    <source>
        <dbReference type="EMBL" id="KAL3754786.1"/>
    </source>
</evidence>